<dbReference type="EMBL" id="FNGS01000001">
    <property type="protein sequence ID" value="SDL20706.1"/>
    <property type="molecule type" value="Genomic_DNA"/>
</dbReference>
<evidence type="ECO:0000313" key="1">
    <source>
        <dbReference type="EMBL" id="SDL20706.1"/>
    </source>
</evidence>
<keyword evidence="2" id="KW-1185">Reference proteome</keyword>
<organism evidence="1 2">
    <name type="scientific">Siphonobacter aquaeclarae</name>
    <dbReference type="NCBI Taxonomy" id="563176"/>
    <lineage>
        <taxon>Bacteria</taxon>
        <taxon>Pseudomonadati</taxon>
        <taxon>Bacteroidota</taxon>
        <taxon>Cytophagia</taxon>
        <taxon>Cytophagales</taxon>
        <taxon>Cytophagaceae</taxon>
        <taxon>Siphonobacter</taxon>
    </lineage>
</organism>
<sequence length="60" mass="6946">MTSGWQTVLKERYEGNATLIASGEEDHGDVSTRRQVPETAEIYNLFRRREYRETKGSDPL</sequence>
<dbReference type="AlphaFoldDB" id="A0A1G9I6I6"/>
<evidence type="ECO:0000313" key="2">
    <source>
        <dbReference type="Proteomes" id="UP000198901"/>
    </source>
</evidence>
<dbReference type="Proteomes" id="UP000198901">
    <property type="component" value="Unassembled WGS sequence"/>
</dbReference>
<proteinExistence type="predicted"/>
<name>A0A1G9I6I6_9BACT</name>
<protein>
    <submittedName>
        <fullName evidence="1">Uncharacterized protein</fullName>
    </submittedName>
</protein>
<reference evidence="1 2" key="1">
    <citation type="submission" date="2016-10" db="EMBL/GenBank/DDBJ databases">
        <authorList>
            <person name="de Groot N.N."/>
        </authorList>
    </citation>
    <scope>NUCLEOTIDE SEQUENCE [LARGE SCALE GENOMIC DNA]</scope>
    <source>
        <strain evidence="1 2">DSM 21668</strain>
    </source>
</reference>
<accession>A0A1G9I6I6</accession>
<gene>
    <name evidence="1" type="ORF">SAMN04488090_0352</name>
</gene>